<evidence type="ECO:0000313" key="4">
    <source>
        <dbReference type="EMBL" id="GAA2697491.1"/>
    </source>
</evidence>
<dbReference type="PROSITE" id="PS00012">
    <property type="entry name" value="PHOSPHOPANTETHEINE"/>
    <property type="match status" value="1"/>
</dbReference>
<dbReference type="Pfam" id="PF13193">
    <property type="entry name" value="AMP-binding_C"/>
    <property type="match status" value="1"/>
</dbReference>
<dbReference type="PROSITE" id="PS50075">
    <property type="entry name" value="CARRIER"/>
    <property type="match status" value="1"/>
</dbReference>
<reference evidence="5" key="1">
    <citation type="journal article" date="2019" name="Int. J. Syst. Evol. Microbiol.">
        <title>The Global Catalogue of Microorganisms (GCM) 10K type strain sequencing project: providing services to taxonomists for standard genome sequencing and annotation.</title>
        <authorList>
            <consortium name="The Broad Institute Genomics Platform"/>
            <consortium name="The Broad Institute Genome Sequencing Center for Infectious Disease"/>
            <person name="Wu L."/>
            <person name="Ma J."/>
        </authorList>
    </citation>
    <scope>NUCLEOTIDE SEQUENCE [LARGE SCALE GENOMIC DNA]</scope>
    <source>
        <strain evidence="5">JCM 6835</strain>
    </source>
</reference>
<dbReference type="SUPFAM" id="SSF47336">
    <property type="entry name" value="ACP-like"/>
    <property type="match status" value="1"/>
</dbReference>
<evidence type="ECO:0000256" key="1">
    <source>
        <dbReference type="ARBA" id="ARBA00022450"/>
    </source>
</evidence>
<dbReference type="Pfam" id="PF00501">
    <property type="entry name" value="AMP-binding"/>
    <property type="match status" value="1"/>
</dbReference>
<dbReference type="InterPro" id="IPR000873">
    <property type="entry name" value="AMP-dep_synth/lig_dom"/>
</dbReference>
<gene>
    <name evidence="4" type="ORF">GCM10010412_092420</name>
</gene>
<dbReference type="PROSITE" id="PS00455">
    <property type="entry name" value="AMP_BINDING"/>
    <property type="match status" value="1"/>
</dbReference>
<dbReference type="InterPro" id="IPR045851">
    <property type="entry name" value="AMP-bd_C_sf"/>
</dbReference>
<dbReference type="InterPro" id="IPR036736">
    <property type="entry name" value="ACP-like_sf"/>
</dbReference>
<evidence type="ECO:0000256" key="2">
    <source>
        <dbReference type="ARBA" id="ARBA00022553"/>
    </source>
</evidence>
<dbReference type="InterPro" id="IPR009081">
    <property type="entry name" value="PP-bd_ACP"/>
</dbReference>
<feature type="domain" description="Carrier" evidence="3">
    <location>
        <begin position="494"/>
        <end position="569"/>
    </location>
</feature>
<dbReference type="Gene3D" id="3.40.50.12780">
    <property type="entry name" value="N-terminal domain of ligase-like"/>
    <property type="match status" value="1"/>
</dbReference>
<dbReference type="Gene3D" id="3.40.50.1820">
    <property type="entry name" value="alpha/beta hydrolase"/>
    <property type="match status" value="1"/>
</dbReference>
<proteinExistence type="predicted"/>
<name>A0ABP6FPZ4_9ACTN</name>
<dbReference type="InterPro" id="IPR025110">
    <property type="entry name" value="AMP-bd_C"/>
</dbReference>
<dbReference type="InterPro" id="IPR010071">
    <property type="entry name" value="AA_adenyl_dom"/>
</dbReference>
<evidence type="ECO:0000259" key="3">
    <source>
        <dbReference type="PROSITE" id="PS50075"/>
    </source>
</evidence>
<keyword evidence="5" id="KW-1185">Reference proteome</keyword>
<dbReference type="NCBIfam" id="TIGR01733">
    <property type="entry name" value="AA-adenyl-dom"/>
    <property type="match status" value="1"/>
</dbReference>
<dbReference type="PANTHER" id="PTHR45527">
    <property type="entry name" value="NONRIBOSOMAL PEPTIDE SYNTHETASE"/>
    <property type="match status" value="1"/>
</dbReference>
<dbReference type="EMBL" id="BAAATE010000047">
    <property type="protein sequence ID" value="GAA2697491.1"/>
    <property type="molecule type" value="Genomic_DNA"/>
</dbReference>
<dbReference type="InterPro" id="IPR042099">
    <property type="entry name" value="ANL_N_sf"/>
</dbReference>
<dbReference type="SUPFAM" id="SSF56801">
    <property type="entry name" value="Acetyl-CoA synthetase-like"/>
    <property type="match status" value="1"/>
</dbReference>
<dbReference type="SMART" id="SM00823">
    <property type="entry name" value="PKS_PP"/>
    <property type="match status" value="1"/>
</dbReference>
<dbReference type="InterPro" id="IPR020806">
    <property type="entry name" value="PKS_PP-bd"/>
</dbReference>
<keyword evidence="1" id="KW-0596">Phosphopantetheine</keyword>
<dbReference type="Pfam" id="PF00550">
    <property type="entry name" value="PP-binding"/>
    <property type="match status" value="1"/>
</dbReference>
<organism evidence="4 5">
    <name type="scientific">Nonomuraea recticatena</name>
    <dbReference type="NCBI Taxonomy" id="46178"/>
    <lineage>
        <taxon>Bacteria</taxon>
        <taxon>Bacillati</taxon>
        <taxon>Actinomycetota</taxon>
        <taxon>Actinomycetes</taxon>
        <taxon>Streptosporangiales</taxon>
        <taxon>Streptosporangiaceae</taxon>
        <taxon>Nonomuraea</taxon>
    </lineage>
</organism>
<dbReference type="InterPro" id="IPR006162">
    <property type="entry name" value="Ppantetheine_attach_site"/>
</dbReference>
<dbReference type="Proteomes" id="UP001501666">
    <property type="component" value="Unassembled WGS sequence"/>
</dbReference>
<sequence>MRTVNDLFESTVARVGQEPALISPGGTVGYARLNADANRLARRLVAAGVGPDTLVAVAVPRTAGLMTVLLAVLKAGGAYLPLDPAYPVERLSFMLRDARPVLLVRSSRVSVPGAGVPELLIDDPAVAATVAAQPPRDLTDRERRAPLRPGHLMYVIYTSGSTGRPKGVAVTHAGVAALVASQAAQLGAGPGDRVLQWASISFDAAFWDISLALLSGAALVLAPADDLLPGPPLHDTMIRNAVTHATLPPVALSVTDAGGLLPGGVVMSTGDAITRPLARTWSKGRRMFNGYGPTEVTVGIAMGPINGDEEISIGRPLLGSAVHVLDERLGEAAPGEEGELYLAGPGLARGYLGRPAETAARFVADPYGTAGSRMYRSGDRGRRRADGELFFAGRADDQVKIRGFRVELGEIEARLTGHPAVELACAVVEGGLAEARVVAYARTRPGDPVTGPDLRAHLAAALPAHMVPAAVVVLESFPTTPNGKIDRAALRRAPAPAPGCDDVCGMAAEILGVPEARPEDNFFDLGGHSVLATLLARRIRREFGVSVPIRSIFEAATLADIEGLVQAGS</sequence>
<dbReference type="Gene3D" id="3.30.300.30">
    <property type="match status" value="1"/>
</dbReference>
<dbReference type="InterPro" id="IPR029058">
    <property type="entry name" value="AB_hydrolase_fold"/>
</dbReference>
<keyword evidence="2" id="KW-0597">Phosphoprotein</keyword>
<comment type="caution">
    <text evidence="4">The sequence shown here is derived from an EMBL/GenBank/DDBJ whole genome shotgun (WGS) entry which is preliminary data.</text>
</comment>
<dbReference type="RefSeq" id="WP_346156443.1">
    <property type="nucleotide sequence ID" value="NZ_BAAATE010000047.1"/>
</dbReference>
<evidence type="ECO:0000313" key="5">
    <source>
        <dbReference type="Proteomes" id="UP001501666"/>
    </source>
</evidence>
<accession>A0ABP6FPZ4</accession>
<protein>
    <recommendedName>
        <fullName evidence="3">Carrier domain-containing protein</fullName>
    </recommendedName>
</protein>
<dbReference type="PANTHER" id="PTHR45527:SF1">
    <property type="entry name" value="FATTY ACID SYNTHASE"/>
    <property type="match status" value="1"/>
</dbReference>
<dbReference type="InterPro" id="IPR020845">
    <property type="entry name" value="AMP-binding_CS"/>
</dbReference>